<dbReference type="PROSITE" id="PS00893">
    <property type="entry name" value="NUDIX_BOX"/>
    <property type="match status" value="1"/>
</dbReference>
<dbReference type="InterPro" id="IPR015797">
    <property type="entry name" value="NUDIX_hydrolase-like_dom_sf"/>
</dbReference>
<dbReference type="GO" id="GO:0015938">
    <property type="term" value="P:coenzyme A catabolic process"/>
    <property type="evidence" value="ECO:0007669"/>
    <property type="project" value="TreeGrafter"/>
</dbReference>
<dbReference type="PROSITE" id="PS51462">
    <property type="entry name" value="NUDIX"/>
    <property type="match status" value="1"/>
</dbReference>
<dbReference type="GO" id="GO:0010945">
    <property type="term" value="F:coenzyme A diphosphatase activity"/>
    <property type="evidence" value="ECO:0007669"/>
    <property type="project" value="InterPro"/>
</dbReference>
<dbReference type="GO" id="GO:0046872">
    <property type="term" value="F:metal ion binding"/>
    <property type="evidence" value="ECO:0007669"/>
    <property type="project" value="UniProtKB-KW"/>
</dbReference>
<evidence type="ECO:0000256" key="5">
    <source>
        <dbReference type="ARBA" id="ARBA00022842"/>
    </source>
</evidence>
<dbReference type="GO" id="GO:0006637">
    <property type="term" value="P:acyl-CoA metabolic process"/>
    <property type="evidence" value="ECO:0007669"/>
    <property type="project" value="UniProtKB-ARBA"/>
</dbReference>
<evidence type="ECO:0000259" key="7">
    <source>
        <dbReference type="PROSITE" id="PS51462"/>
    </source>
</evidence>
<keyword evidence="6" id="KW-0464">Manganese</keyword>
<proteinExistence type="predicted"/>
<name>A0A8T0II81_CERPU</name>
<dbReference type="InterPro" id="IPR020084">
    <property type="entry name" value="NUDIX_hydrolase_CS"/>
</dbReference>
<organism evidence="8 9">
    <name type="scientific">Ceratodon purpureus</name>
    <name type="common">Fire moss</name>
    <name type="synonym">Dicranum purpureum</name>
    <dbReference type="NCBI Taxonomy" id="3225"/>
    <lineage>
        <taxon>Eukaryota</taxon>
        <taxon>Viridiplantae</taxon>
        <taxon>Streptophyta</taxon>
        <taxon>Embryophyta</taxon>
        <taxon>Bryophyta</taxon>
        <taxon>Bryophytina</taxon>
        <taxon>Bryopsida</taxon>
        <taxon>Dicranidae</taxon>
        <taxon>Pseudoditrichales</taxon>
        <taxon>Ditrichaceae</taxon>
        <taxon>Ceratodon</taxon>
    </lineage>
</organism>
<keyword evidence="9" id="KW-1185">Reference proteome</keyword>
<dbReference type="PANTHER" id="PTHR12992:SF24">
    <property type="entry name" value="PEROXISOMAL COENZYME A DIPHOSPHATASE NUDT7"/>
    <property type="match status" value="1"/>
</dbReference>
<dbReference type="EMBL" id="CM026423">
    <property type="protein sequence ID" value="KAG0582715.1"/>
    <property type="molecule type" value="Genomic_DNA"/>
</dbReference>
<comment type="caution">
    <text evidence="8">The sequence shown here is derived from an EMBL/GenBank/DDBJ whole genome shotgun (WGS) entry which is preliminary data.</text>
</comment>
<dbReference type="InterPro" id="IPR045121">
    <property type="entry name" value="CoAse"/>
</dbReference>
<dbReference type="Pfam" id="PF00293">
    <property type="entry name" value="NUDIX"/>
    <property type="match status" value="1"/>
</dbReference>
<dbReference type="CDD" id="cd03426">
    <property type="entry name" value="NUDIX_CoAse_Nudt7"/>
    <property type="match status" value="1"/>
</dbReference>
<evidence type="ECO:0000313" key="9">
    <source>
        <dbReference type="Proteomes" id="UP000822688"/>
    </source>
</evidence>
<dbReference type="FunFam" id="3.90.79.10:FF:000036">
    <property type="entry name" value="Nudix hydrolase 11"/>
    <property type="match status" value="1"/>
</dbReference>
<feature type="domain" description="Nudix hydrolase" evidence="7">
    <location>
        <begin position="84"/>
        <end position="219"/>
    </location>
</feature>
<dbReference type="Proteomes" id="UP000822688">
    <property type="component" value="Chromosome 3"/>
</dbReference>
<dbReference type="GO" id="GO:0008893">
    <property type="term" value="F:guanosine-3',5'-bis(diphosphate) 3'-diphosphatase activity"/>
    <property type="evidence" value="ECO:0007669"/>
    <property type="project" value="UniProtKB-ARBA"/>
</dbReference>
<dbReference type="AlphaFoldDB" id="A0A8T0II81"/>
<dbReference type="Gene3D" id="3.90.79.10">
    <property type="entry name" value="Nucleoside Triphosphate Pyrophosphohydrolase"/>
    <property type="match status" value="1"/>
</dbReference>
<evidence type="ECO:0000256" key="2">
    <source>
        <dbReference type="ARBA" id="ARBA00001946"/>
    </source>
</evidence>
<reference evidence="8" key="1">
    <citation type="submission" date="2020-06" db="EMBL/GenBank/DDBJ databases">
        <title>WGS assembly of Ceratodon purpureus strain R40.</title>
        <authorList>
            <person name="Carey S.B."/>
            <person name="Jenkins J."/>
            <person name="Shu S."/>
            <person name="Lovell J.T."/>
            <person name="Sreedasyam A."/>
            <person name="Maumus F."/>
            <person name="Tiley G.P."/>
            <person name="Fernandez-Pozo N."/>
            <person name="Barry K."/>
            <person name="Chen C."/>
            <person name="Wang M."/>
            <person name="Lipzen A."/>
            <person name="Daum C."/>
            <person name="Saski C.A."/>
            <person name="Payton A.C."/>
            <person name="Mcbreen J.C."/>
            <person name="Conrad R.E."/>
            <person name="Kollar L.M."/>
            <person name="Olsson S."/>
            <person name="Huttunen S."/>
            <person name="Landis J.B."/>
            <person name="Wickett N.J."/>
            <person name="Johnson M.G."/>
            <person name="Rensing S.A."/>
            <person name="Grimwood J."/>
            <person name="Schmutz J."/>
            <person name="Mcdaniel S.F."/>
        </authorList>
    </citation>
    <scope>NUCLEOTIDE SEQUENCE</scope>
    <source>
        <strain evidence="8">R40</strain>
    </source>
</reference>
<keyword evidence="3" id="KW-0479">Metal-binding</keyword>
<evidence type="ECO:0000256" key="1">
    <source>
        <dbReference type="ARBA" id="ARBA00001936"/>
    </source>
</evidence>
<evidence type="ECO:0000256" key="3">
    <source>
        <dbReference type="ARBA" id="ARBA00022723"/>
    </source>
</evidence>
<accession>A0A8T0II81</accession>
<keyword evidence="4" id="KW-0378">Hydrolase</keyword>
<dbReference type="InterPro" id="IPR000086">
    <property type="entry name" value="NUDIX_hydrolase_dom"/>
</dbReference>
<dbReference type="GO" id="GO:0015937">
    <property type="term" value="P:coenzyme A biosynthetic process"/>
    <property type="evidence" value="ECO:0007669"/>
    <property type="project" value="UniProtKB-ARBA"/>
</dbReference>
<protein>
    <recommendedName>
        <fullName evidence="7">Nudix hydrolase domain-containing protein</fullName>
    </recommendedName>
</protein>
<comment type="cofactor">
    <cofactor evidence="2">
        <name>Mg(2+)</name>
        <dbReference type="ChEBI" id="CHEBI:18420"/>
    </cofactor>
</comment>
<sequence>MTNSESRDLHLGSSHESKQLRTFVSGEDWGTPALRVLADRLRHYRAPSSSWAPADDETHGGVTSSVGMPTSVASANDIKVSPTSKRAAVLLCLFQGAEGELRVILTKRAGSLSSHSGEVALPGGKRDEGEDDKATALREAHEEIGLEPSHVRIVAVLEPFLSKHLLTVTPVVGIVPEHHKFEPRPNAGEVDAIFDVPLEMFLKDERHRTEDRQWLDVQYRVHYFDYDAPDGKKFTIWGLTASILIHAASIILQRQPDFPEFWPDFDAMTKHVRDGKGSGNLP</sequence>
<dbReference type="GO" id="GO:0005737">
    <property type="term" value="C:cytoplasm"/>
    <property type="evidence" value="ECO:0007669"/>
    <property type="project" value="UniProtKB-ARBA"/>
</dbReference>
<keyword evidence="5" id="KW-0460">Magnesium</keyword>
<dbReference type="PANTHER" id="PTHR12992">
    <property type="entry name" value="NUDIX HYDROLASE"/>
    <property type="match status" value="1"/>
</dbReference>
<comment type="cofactor">
    <cofactor evidence="1">
        <name>Mn(2+)</name>
        <dbReference type="ChEBI" id="CHEBI:29035"/>
    </cofactor>
</comment>
<evidence type="ECO:0000256" key="4">
    <source>
        <dbReference type="ARBA" id="ARBA00022801"/>
    </source>
</evidence>
<evidence type="ECO:0000313" key="8">
    <source>
        <dbReference type="EMBL" id="KAG0582715.1"/>
    </source>
</evidence>
<dbReference type="SUPFAM" id="SSF55811">
    <property type="entry name" value="Nudix"/>
    <property type="match status" value="1"/>
</dbReference>
<evidence type="ECO:0000256" key="6">
    <source>
        <dbReference type="ARBA" id="ARBA00023211"/>
    </source>
</evidence>
<gene>
    <name evidence="8" type="ORF">KC19_3G079700</name>
</gene>